<name>J3MDQ1_ORYBR</name>
<dbReference type="GO" id="GO:0015743">
    <property type="term" value="P:malate transport"/>
    <property type="evidence" value="ECO:0007669"/>
    <property type="project" value="InterPro"/>
</dbReference>
<feature type="transmembrane region" description="Helical" evidence="9">
    <location>
        <begin position="100"/>
        <end position="120"/>
    </location>
</feature>
<dbReference type="Gramene" id="OB06G21450.1">
    <property type="protein sequence ID" value="OB06G21450.1"/>
    <property type="gene ID" value="OB06G21450"/>
</dbReference>
<accession>J3MDQ1</accession>
<dbReference type="HOGENOM" id="CLU_152819_0_0_1"/>
<evidence type="ECO:0000256" key="5">
    <source>
        <dbReference type="ARBA" id="ARBA00022989"/>
    </source>
</evidence>
<reference evidence="10" key="2">
    <citation type="submission" date="2013-04" db="UniProtKB">
        <authorList>
            <consortium name="EnsemblPlants"/>
        </authorList>
    </citation>
    <scope>IDENTIFICATION</scope>
</reference>
<keyword evidence="7 9" id="KW-0472">Membrane</keyword>
<dbReference type="Proteomes" id="UP000006038">
    <property type="component" value="Chromosome 6"/>
</dbReference>
<dbReference type="eggNOG" id="KOG4711">
    <property type="taxonomic scope" value="Eukaryota"/>
</dbReference>
<evidence type="ECO:0000256" key="3">
    <source>
        <dbReference type="ARBA" id="ARBA00022448"/>
    </source>
</evidence>
<keyword evidence="6" id="KW-0406">Ion transport</keyword>
<keyword evidence="8" id="KW-0407">Ion channel</keyword>
<evidence type="ECO:0000256" key="4">
    <source>
        <dbReference type="ARBA" id="ARBA00022692"/>
    </source>
</evidence>
<dbReference type="Pfam" id="PF11744">
    <property type="entry name" value="ALMT"/>
    <property type="match status" value="1"/>
</dbReference>
<keyword evidence="3" id="KW-0813">Transport</keyword>
<evidence type="ECO:0000256" key="1">
    <source>
        <dbReference type="ARBA" id="ARBA00004141"/>
    </source>
</evidence>
<dbReference type="STRING" id="4533.J3MDQ1"/>
<comment type="similarity">
    <text evidence="2">Belongs to the aromatic acid exporter (TC 2.A.85) family.</text>
</comment>
<dbReference type="AlphaFoldDB" id="J3MDQ1"/>
<evidence type="ECO:0000256" key="8">
    <source>
        <dbReference type="ARBA" id="ARBA00023303"/>
    </source>
</evidence>
<keyword evidence="5 9" id="KW-1133">Transmembrane helix</keyword>
<keyword evidence="11" id="KW-1185">Reference proteome</keyword>
<feature type="transmembrane region" description="Helical" evidence="9">
    <location>
        <begin position="75"/>
        <end position="94"/>
    </location>
</feature>
<dbReference type="GO" id="GO:0016020">
    <property type="term" value="C:membrane"/>
    <property type="evidence" value="ECO:0007669"/>
    <property type="project" value="UniProtKB-SubCell"/>
</dbReference>
<sequence length="140" mass="14705">MVAAGGAADSGGAEWRVTVTTEVPEAAAAAVEHDMNVKGAGRAAWVLAWLAAPCRWAAGLGRTAWKVGADDPRRVVHGFKVALALTLCSAFYYVRPLYVFTGQTAMWAVLTVVVVFEYTVGECSSSPKMRGSAIGGGRKD</sequence>
<evidence type="ECO:0000256" key="9">
    <source>
        <dbReference type="SAM" id="Phobius"/>
    </source>
</evidence>
<comment type="subcellular location">
    <subcellularLocation>
        <location evidence="1">Membrane</location>
        <topology evidence="1">Multi-pass membrane protein</topology>
    </subcellularLocation>
</comment>
<dbReference type="GO" id="GO:0034220">
    <property type="term" value="P:monoatomic ion transmembrane transport"/>
    <property type="evidence" value="ECO:0007669"/>
    <property type="project" value="UniProtKB-KW"/>
</dbReference>
<evidence type="ECO:0000256" key="2">
    <source>
        <dbReference type="ARBA" id="ARBA00007079"/>
    </source>
</evidence>
<dbReference type="InterPro" id="IPR020966">
    <property type="entry name" value="ALMT"/>
</dbReference>
<evidence type="ECO:0000313" key="10">
    <source>
        <dbReference type="EnsemblPlants" id="OB06G21450.1"/>
    </source>
</evidence>
<protein>
    <submittedName>
        <fullName evidence="10">Uncharacterized protein</fullName>
    </submittedName>
</protein>
<proteinExistence type="inferred from homology"/>
<evidence type="ECO:0000313" key="11">
    <source>
        <dbReference type="Proteomes" id="UP000006038"/>
    </source>
</evidence>
<keyword evidence="4 9" id="KW-0812">Transmembrane</keyword>
<evidence type="ECO:0000256" key="6">
    <source>
        <dbReference type="ARBA" id="ARBA00023065"/>
    </source>
</evidence>
<reference evidence="10" key="1">
    <citation type="journal article" date="2013" name="Nat. Commun.">
        <title>Whole-genome sequencing of Oryza brachyantha reveals mechanisms underlying Oryza genome evolution.</title>
        <authorList>
            <person name="Chen J."/>
            <person name="Huang Q."/>
            <person name="Gao D."/>
            <person name="Wang J."/>
            <person name="Lang Y."/>
            <person name="Liu T."/>
            <person name="Li B."/>
            <person name="Bai Z."/>
            <person name="Luis Goicoechea J."/>
            <person name="Liang C."/>
            <person name="Chen C."/>
            <person name="Zhang W."/>
            <person name="Sun S."/>
            <person name="Liao Y."/>
            <person name="Zhang X."/>
            <person name="Yang L."/>
            <person name="Song C."/>
            <person name="Wang M."/>
            <person name="Shi J."/>
            <person name="Liu G."/>
            <person name="Liu J."/>
            <person name="Zhou H."/>
            <person name="Zhou W."/>
            <person name="Yu Q."/>
            <person name="An N."/>
            <person name="Chen Y."/>
            <person name="Cai Q."/>
            <person name="Wang B."/>
            <person name="Liu B."/>
            <person name="Min J."/>
            <person name="Huang Y."/>
            <person name="Wu H."/>
            <person name="Li Z."/>
            <person name="Zhang Y."/>
            <person name="Yin Y."/>
            <person name="Song W."/>
            <person name="Jiang J."/>
            <person name="Jackson S.A."/>
            <person name="Wing R.A."/>
            <person name="Wang J."/>
            <person name="Chen M."/>
        </authorList>
    </citation>
    <scope>NUCLEOTIDE SEQUENCE [LARGE SCALE GENOMIC DNA]</scope>
    <source>
        <strain evidence="10">cv. IRGC 101232</strain>
    </source>
</reference>
<dbReference type="EnsemblPlants" id="OB06G21450.1">
    <property type="protein sequence ID" value="OB06G21450.1"/>
    <property type="gene ID" value="OB06G21450"/>
</dbReference>
<evidence type="ECO:0000256" key="7">
    <source>
        <dbReference type="ARBA" id="ARBA00023136"/>
    </source>
</evidence>
<dbReference type="PANTHER" id="PTHR31086">
    <property type="entry name" value="ALUMINUM-ACTIVATED MALATE TRANSPORTER 10"/>
    <property type="match status" value="1"/>
</dbReference>
<organism evidence="10">
    <name type="scientific">Oryza brachyantha</name>
    <name type="common">malo sina</name>
    <dbReference type="NCBI Taxonomy" id="4533"/>
    <lineage>
        <taxon>Eukaryota</taxon>
        <taxon>Viridiplantae</taxon>
        <taxon>Streptophyta</taxon>
        <taxon>Embryophyta</taxon>
        <taxon>Tracheophyta</taxon>
        <taxon>Spermatophyta</taxon>
        <taxon>Magnoliopsida</taxon>
        <taxon>Liliopsida</taxon>
        <taxon>Poales</taxon>
        <taxon>Poaceae</taxon>
        <taxon>BOP clade</taxon>
        <taxon>Oryzoideae</taxon>
        <taxon>Oryzeae</taxon>
        <taxon>Oryzinae</taxon>
        <taxon>Oryza</taxon>
    </lineage>
</organism>